<name>A0A6A5VWK8_9PLEO</name>
<dbReference type="Proteomes" id="UP000800036">
    <property type="component" value="Unassembled WGS sequence"/>
</dbReference>
<evidence type="ECO:0000313" key="3">
    <source>
        <dbReference type="Proteomes" id="UP000800036"/>
    </source>
</evidence>
<feature type="compositionally biased region" description="Basic residues" evidence="1">
    <location>
        <begin position="74"/>
        <end position="86"/>
    </location>
</feature>
<evidence type="ECO:0000256" key="1">
    <source>
        <dbReference type="SAM" id="MobiDB-lite"/>
    </source>
</evidence>
<organism evidence="2 3">
    <name type="scientific">Bimuria novae-zelandiae CBS 107.79</name>
    <dbReference type="NCBI Taxonomy" id="1447943"/>
    <lineage>
        <taxon>Eukaryota</taxon>
        <taxon>Fungi</taxon>
        <taxon>Dikarya</taxon>
        <taxon>Ascomycota</taxon>
        <taxon>Pezizomycotina</taxon>
        <taxon>Dothideomycetes</taxon>
        <taxon>Pleosporomycetidae</taxon>
        <taxon>Pleosporales</taxon>
        <taxon>Massarineae</taxon>
        <taxon>Didymosphaeriaceae</taxon>
        <taxon>Bimuria</taxon>
    </lineage>
</organism>
<accession>A0A6A5VWK8</accession>
<dbReference type="EMBL" id="ML976658">
    <property type="protein sequence ID" value="KAF1979266.1"/>
    <property type="molecule type" value="Genomic_DNA"/>
</dbReference>
<feature type="compositionally biased region" description="Polar residues" evidence="1">
    <location>
        <begin position="41"/>
        <end position="55"/>
    </location>
</feature>
<reference evidence="2" key="1">
    <citation type="journal article" date="2020" name="Stud. Mycol.">
        <title>101 Dothideomycetes genomes: a test case for predicting lifestyles and emergence of pathogens.</title>
        <authorList>
            <person name="Haridas S."/>
            <person name="Albert R."/>
            <person name="Binder M."/>
            <person name="Bloem J."/>
            <person name="Labutti K."/>
            <person name="Salamov A."/>
            <person name="Andreopoulos B."/>
            <person name="Baker S."/>
            <person name="Barry K."/>
            <person name="Bills G."/>
            <person name="Bluhm B."/>
            <person name="Cannon C."/>
            <person name="Castanera R."/>
            <person name="Culley D."/>
            <person name="Daum C."/>
            <person name="Ezra D."/>
            <person name="Gonzalez J."/>
            <person name="Henrissat B."/>
            <person name="Kuo A."/>
            <person name="Liang C."/>
            <person name="Lipzen A."/>
            <person name="Lutzoni F."/>
            <person name="Magnuson J."/>
            <person name="Mondo S."/>
            <person name="Nolan M."/>
            <person name="Ohm R."/>
            <person name="Pangilinan J."/>
            <person name="Park H.-J."/>
            <person name="Ramirez L."/>
            <person name="Alfaro M."/>
            <person name="Sun H."/>
            <person name="Tritt A."/>
            <person name="Yoshinaga Y."/>
            <person name="Zwiers L.-H."/>
            <person name="Turgeon B."/>
            <person name="Goodwin S."/>
            <person name="Spatafora J."/>
            <person name="Crous P."/>
            <person name="Grigoriev I."/>
        </authorList>
    </citation>
    <scope>NUCLEOTIDE SEQUENCE</scope>
    <source>
        <strain evidence="2">CBS 107.79</strain>
    </source>
</reference>
<feature type="compositionally biased region" description="Polar residues" evidence="1">
    <location>
        <begin position="1"/>
        <end position="10"/>
    </location>
</feature>
<evidence type="ECO:0000313" key="2">
    <source>
        <dbReference type="EMBL" id="KAF1979266.1"/>
    </source>
</evidence>
<feature type="compositionally biased region" description="Basic residues" evidence="1">
    <location>
        <begin position="101"/>
        <end position="114"/>
    </location>
</feature>
<gene>
    <name evidence="2" type="ORF">BU23DRAFT_595196</name>
</gene>
<feature type="non-terminal residue" evidence="2">
    <location>
        <position position="1"/>
    </location>
</feature>
<dbReference type="AlphaFoldDB" id="A0A6A5VWK8"/>
<feature type="non-terminal residue" evidence="2">
    <location>
        <position position="151"/>
    </location>
</feature>
<keyword evidence="3" id="KW-1185">Reference proteome</keyword>
<protein>
    <submittedName>
        <fullName evidence="2">Uncharacterized protein</fullName>
    </submittedName>
</protein>
<sequence>FSPTNGSTPREAQAPAPLSRAPVQQVSKVSRRCDTRPWQCPSCSVPASASRSQRQNLPAPPLRCPNRRNPLLRGPRRRAQRRRTHRLPLPSFLPNLTQNLRRTRTSRQSRHRTGRQCTAAGSRLPHHAGTHPQHVPLQVRLPRAPSPCFSL</sequence>
<proteinExistence type="predicted"/>
<feature type="region of interest" description="Disordered" evidence="1">
    <location>
        <begin position="1"/>
        <end position="135"/>
    </location>
</feature>